<dbReference type="RefSeq" id="WP_273632934.1">
    <property type="nucleotide sequence ID" value="NZ_CP117167.1"/>
</dbReference>
<sequence>MLRNELSIFQDPGSLPEGGVCAALIELTPGICARVRRSWEDAVLSEAPEHILVRYFHYQLDSVFAIANSYYKCGNKTEEPAWQLIVNLIDHLHVYYSCYFNCKAISPDLYRLHVSKQLKSKVDLVKNGLNTMNDAALGDMFLKYLNHAGCLDQSIKLSFQNLDYFIRLINNLAGIDYSLGNAEELFLNELFQSNFNHLSFFVYLQQQLSTKQEQALNPAEKLTTMREQQAAICSRPVIATLIYDEAWPSLKTMLGCWLEEAIHFTEQSIDDALKNGESIFPKIPVELPVAHFAYLTHLFVDENIFGNQNLKVLFRFFADHFQTKRQPAISPGGFSKAYYSADQQTAARVRALLEKMLTRIKRDFFPVMVAVSITAHFYPGMH</sequence>
<organism evidence="1 2">
    <name type="scientific">Mucilaginibacter jinjuensis</name>
    <dbReference type="NCBI Taxonomy" id="1176721"/>
    <lineage>
        <taxon>Bacteria</taxon>
        <taxon>Pseudomonadati</taxon>
        <taxon>Bacteroidota</taxon>
        <taxon>Sphingobacteriia</taxon>
        <taxon>Sphingobacteriales</taxon>
        <taxon>Sphingobacteriaceae</taxon>
        <taxon>Mucilaginibacter</taxon>
    </lineage>
</organism>
<evidence type="ECO:0000313" key="2">
    <source>
        <dbReference type="Proteomes" id="UP001216139"/>
    </source>
</evidence>
<reference evidence="1 2" key="1">
    <citation type="submission" date="2023-02" db="EMBL/GenBank/DDBJ databases">
        <title>Genome sequence of Mucilaginibacter jinjuensis strain KACC 16571.</title>
        <authorList>
            <person name="Kim S."/>
            <person name="Heo J."/>
            <person name="Kwon S.-W."/>
        </authorList>
    </citation>
    <scope>NUCLEOTIDE SEQUENCE [LARGE SCALE GENOMIC DNA]</scope>
    <source>
        <strain evidence="1 2">KACC 16571</strain>
    </source>
</reference>
<evidence type="ECO:0000313" key="1">
    <source>
        <dbReference type="EMBL" id="WCT14435.1"/>
    </source>
</evidence>
<dbReference type="Proteomes" id="UP001216139">
    <property type="component" value="Chromosome"/>
</dbReference>
<protein>
    <submittedName>
        <fullName evidence="1">Uncharacterized protein</fullName>
    </submittedName>
</protein>
<proteinExistence type="predicted"/>
<keyword evidence="2" id="KW-1185">Reference proteome</keyword>
<dbReference type="EMBL" id="CP117167">
    <property type="protein sequence ID" value="WCT14435.1"/>
    <property type="molecule type" value="Genomic_DNA"/>
</dbReference>
<name>A0ABY7TD43_9SPHI</name>
<gene>
    <name evidence="1" type="ORF">PQO05_10875</name>
</gene>
<accession>A0ABY7TD43</accession>